<reference evidence="4" key="1">
    <citation type="submission" date="2020-05" db="EMBL/GenBank/DDBJ databases">
        <authorList>
            <person name="Chiriac C."/>
            <person name="Salcher M."/>
            <person name="Ghai R."/>
            <person name="Kavagutti S V."/>
        </authorList>
    </citation>
    <scope>NUCLEOTIDE SEQUENCE</scope>
</reference>
<evidence type="ECO:0000259" key="3">
    <source>
        <dbReference type="PROSITE" id="PS50937"/>
    </source>
</evidence>
<dbReference type="PANTHER" id="PTHR30204">
    <property type="entry name" value="REDOX-CYCLING DRUG-SENSING TRANSCRIPTIONAL ACTIVATOR SOXR"/>
    <property type="match status" value="1"/>
</dbReference>
<accession>A0A6J7F0I0</accession>
<dbReference type="SMART" id="SM00422">
    <property type="entry name" value="HTH_MERR"/>
    <property type="match status" value="1"/>
</dbReference>
<dbReference type="PROSITE" id="PS50937">
    <property type="entry name" value="HTH_MERR_2"/>
    <property type="match status" value="1"/>
</dbReference>
<dbReference type="InterPro" id="IPR047057">
    <property type="entry name" value="MerR_fam"/>
</dbReference>
<keyword evidence="1" id="KW-0238">DNA-binding</keyword>
<dbReference type="Gene3D" id="1.10.1660.10">
    <property type="match status" value="1"/>
</dbReference>
<dbReference type="InterPro" id="IPR009061">
    <property type="entry name" value="DNA-bd_dom_put_sf"/>
</dbReference>
<proteinExistence type="predicted"/>
<dbReference type="PANTHER" id="PTHR30204:SF92">
    <property type="entry name" value="HTH-TYPE TRANSCRIPTIONAL REGULATOR ZNTR"/>
    <property type="match status" value="1"/>
</dbReference>
<dbReference type="GO" id="GO:0003677">
    <property type="term" value="F:DNA binding"/>
    <property type="evidence" value="ECO:0007669"/>
    <property type="project" value="UniProtKB-KW"/>
</dbReference>
<evidence type="ECO:0000313" key="4">
    <source>
        <dbReference type="EMBL" id="CAB4887064.1"/>
    </source>
</evidence>
<dbReference type="EMBL" id="CAFBLX010000084">
    <property type="protein sequence ID" value="CAB4887064.1"/>
    <property type="molecule type" value="Genomic_DNA"/>
</dbReference>
<feature type="region of interest" description="Disordered" evidence="2">
    <location>
        <begin position="100"/>
        <end position="119"/>
    </location>
</feature>
<gene>
    <name evidence="4" type="ORF">UFOPK3472_01510</name>
</gene>
<name>A0A6J7F0I0_9ZZZZ</name>
<dbReference type="InterPro" id="IPR000551">
    <property type="entry name" value="MerR-type_HTH_dom"/>
</dbReference>
<evidence type="ECO:0000256" key="1">
    <source>
        <dbReference type="ARBA" id="ARBA00023125"/>
    </source>
</evidence>
<dbReference type="AlphaFoldDB" id="A0A6J7F0I0"/>
<protein>
    <submittedName>
        <fullName evidence="4">Unannotated protein</fullName>
    </submittedName>
</protein>
<sequence length="119" mass="13224">MPATTLRFHESEGLLPADRAPNGYRVYDKRAQQRLAFITAAKSSKLTLPQIKTMLRAWENDSCAAVKTGLRPTLREHITREEESIAQLTELHAAMTGAFDRLDDTPDASARRSTRNAAG</sequence>
<feature type="domain" description="HTH merR-type" evidence="3">
    <location>
        <begin position="1"/>
        <end position="57"/>
    </location>
</feature>
<dbReference type="SUPFAM" id="SSF46955">
    <property type="entry name" value="Putative DNA-binding domain"/>
    <property type="match status" value="1"/>
</dbReference>
<organism evidence="4">
    <name type="scientific">freshwater metagenome</name>
    <dbReference type="NCBI Taxonomy" id="449393"/>
    <lineage>
        <taxon>unclassified sequences</taxon>
        <taxon>metagenomes</taxon>
        <taxon>ecological metagenomes</taxon>
    </lineage>
</organism>
<dbReference type="Pfam" id="PF13411">
    <property type="entry name" value="MerR_1"/>
    <property type="match status" value="1"/>
</dbReference>
<evidence type="ECO:0000256" key="2">
    <source>
        <dbReference type="SAM" id="MobiDB-lite"/>
    </source>
</evidence>
<dbReference type="GO" id="GO:0003700">
    <property type="term" value="F:DNA-binding transcription factor activity"/>
    <property type="evidence" value="ECO:0007669"/>
    <property type="project" value="InterPro"/>
</dbReference>